<name>A0A550C0E2_9AGAR</name>
<dbReference type="Proteomes" id="UP000320762">
    <property type="component" value="Unassembled WGS sequence"/>
</dbReference>
<feature type="signal peptide" evidence="1">
    <location>
        <begin position="1"/>
        <end position="24"/>
    </location>
</feature>
<feature type="chain" id="PRO_5022063211" description="Secreted protein" evidence="1">
    <location>
        <begin position="25"/>
        <end position="81"/>
    </location>
</feature>
<evidence type="ECO:0000313" key="2">
    <source>
        <dbReference type="EMBL" id="TRM58265.1"/>
    </source>
</evidence>
<proteinExistence type="predicted"/>
<dbReference type="EMBL" id="VDMD01000037">
    <property type="protein sequence ID" value="TRM58265.1"/>
    <property type="molecule type" value="Genomic_DNA"/>
</dbReference>
<organism evidence="2 3">
    <name type="scientific">Schizophyllum amplum</name>
    <dbReference type="NCBI Taxonomy" id="97359"/>
    <lineage>
        <taxon>Eukaryota</taxon>
        <taxon>Fungi</taxon>
        <taxon>Dikarya</taxon>
        <taxon>Basidiomycota</taxon>
        <taxon>Agaricomycotina</taxon>
        <taxon>Agaricomycetes</taxon>
        <taxon>Agaricomycetidae</taxon>
        <taxon>Agaricales</taxon>
        <taxon>Schizophyllaceae</taxon>
        <taxon>Schizophyllum</taxon>
    </lineage>
</organism>
<keyword evidence="3" id="KW-1185">Reference proteome</keyword>
<gene>
    <name evidence="2" type="ORF">BD626DRAFT_512015</name>
</gene>
<comment type="caution">
    <text evidence="2">The sequence shown here is derived from an EMBL/GenBank/DDBJ whole genome shotgun (WGS) entry which is preliminary data.</text>
</comment>
<dbReference type="AlphaFoldDB" id="A0A550C0E2"/>
<evidence type="ECO:0008006" key="4">
    <source>
        <dbReference type="Google" id="ProtNLM"/>
    </source>
</evidence>
<protein>
    <recommendedName>
        <fullName evidence="4">Secreted protein</fullName>
    </recommendedName>
</protein>
<sequence>MSTTRLPPSLLLCLFASVSERSWTHGLGYGWIAEKYGRTCIPTKQHATFAIGPLVSSTMSGSGLATTTCVALHKSHFELAL</sequence>
<reference evidence="2 3" key="1">
    <citation type="journal article" date="2019" name="New Phytol.">
        <title>Comparative genomics reveals unique wood-decay strategies and fruiting body development in the Schizophyllaceae.</title>
        <authorList>
            <person name="Almasi E."/>
            <person name="Sahu N."/>
            <person name="Krizsan K."/>
            <person name="Balint B."/>
            <person name="Kovacs G.M."/>
            <person name="Kiss B."/>
            <person name="Cseklye J."/>
            <person name="Drula E."/>
            <person name="Henrissat B."/>
            <person name="Nagy I."/>
            <person name="Chovatia M."/>
            <person name="Adam C."/>
            <person name="LaButti K."/>
            <person name="Lipzen A."/>
            <person name="Riley R."/>
            <person name="Grigoriev I.V."/>
            <person name="Nagy L.G."/>
        </authorList>
    </citation>
    <scope>NUCLEOTIDE SEQUENCE [LARGE SCALE GENOMIC DNA]</scope>
    <source>
        <strain evidence="2 3">NL-1724</strain>
    </source>
</reference>
<keyword evidence="1" id="KW-0732">Signal</keyword>
<evidence type="ECO:0000313" key="3">
    <source>
        <dbReference type="Proteomes" id="UP000320762"/>
    </source>
</evidence>
<accession>A0A550C0E2</accession>
<evidence type="ECO:0000256" key="1">
    <source>
        <dbReference type="SAM" id="SignalP"/>
    </source>
</evidence>